<gene>
    <name evidence="8" type="ORF">P3F81_12630</name>
</gene>
<dbReference type="InterPro" id="IPR036873">
    <property type="entry name" value="Rhodanese-like_dom_sf"/>
</dbReference>
<dbReference type="SUPFAM" id="SSF55424">
    <property type="entry name" value="FAD/NAD-linked reductases, dimerisation (C-terminal) domain"/>
    <property type="match status" value="1"/>
</dbReference>
<reference evidence="8" key="1">
    <citation type="submission" date="2023-03" db="EMBL/GenBank/DDBJ databases">
        <title>Selenobaculum gbiensis gen. nov. sp. nov., a new bacterium isolated from the gut microbiota of IBD patient.</title>
        <authorList>
            <person name="Yeo S."/>
            <person name="Park H."/>
            <person name="Huh C.S."/>
        </authorList>
    </citation>
    <scope>NUCLEOTIDE SEQUENCE</scope>
    <source>
        <strain evidence="8">ICN-92133</strain>
    </source>
</reference>
<dbReference type="Gene3D" id="3.50.50.60">
    <property type="entry name" value="FAD/NAD(P)-binding domain"/>
    <property type="match status" value="2"/>
</dbReference>
<keyword evidence="5" id="KW-0560">Oxidoreductase</keyword>
<keyword evidence="6" id="KW-0676">Redox-active center</keyword>
<dbReference type="InterPro" id="IPR023753">
    <property type="entry name" value="FAD/NAD-binding_dom"/>
</dbReference>
<dbReference type="PROSITE" id="PS50206">
    <property type="entry name" value="RHODANESE_3"/>
    <property type="match status" value="1"/>
</dbReference>
<dbReference type="AlphaFoldDB" id="A0A9Y2AFI8"/>
<dbReference type="InterPro" id="IPR036188">
    <property type="entry name" value="FAD/NAD-bd_sf"/>
</dbReference>
<protein>
    <submittedName>
        <fullName evidence="8">FAD-dependent oxidoreductase</fullName>
    </submittedName>
</protein>
<dbReference type="RefSeq" id="WP_147669470.1">
    <property type="nucleotide sequence ID" value="NZ_CP120678.1"/>
</dbReference>
<dbReference type="Pfam" id="PF02852">
    <property type="entry name" value="Pyr_redox_dim"/>
    <property type="match status" value="1"/>
</dbReference>
<evidence type="ECO:0000256" key="5">
    <source>
        <dbReference type="ARBA" id="ARBA00023002"/>
    </source>
</evidence>
<keyword evidence="3" id="KW-0285">Flavoprotein</keyword>
<dbReference type="InterPro" id="IPR004099">
    <property type="entry name" value="Pyr_nucl-diS_OxRdtase_dimer"/>
</dbReference>
<comment type="cofactor">
    <cofactor evidence="1">
        <name>FAD</name>
        <dbReference type="ChEBI" id="CHEBI:57692"/>
    </cofactor>
</comment>
<evidence type="ECO:0000259" key="7">
    <source>
        <dbReference type="PROSITE" id="PS50206"/>
    </source>
</evidence>
<dbReference type="SMART" id="SM00450">
    <property type="entry name" value="RHOD"/>
    <property type="match status" value="1"/>
</dbReference>
<dbReference type="PRINTS" id="PR00368">
    <property type="entry name" value="FADPNR"/>
</dbReference>
<dbReference type="Pfam" id="PF00581">
    <property type="entry name" value="Rhodanese"/>
    <property type="match status" value="1"/>
</dbReference>
<dbReference type="KEGG" id="sgbi:P3F81_12630"/>
<keyword evidence="4" id="KW-0274">FAD</keyword>
<dbReference type="GO" id="GO:0016491">
    <property type="term" value="F:oxidoreductase activity"/>
    <property type="evidence" value="ECO:0007669"/>
    <property type="project" value="UniProtKB-KW"/>
</dbReference>
<organism evidence="8 9">
    <name type="scientific">Selenobaculum gibii</name>
    <dbReference type="NCBI Taxonomy" id="3054208"/>
    <lineage>
        <taxon>Bacteria</taxon>
        <taxon>Bacillati</taxon>
        <taxon>Bacillota</taxon>
        <taxon>Negativicutes</taxon>
        <taxon>Selenomonadales</taxon>
        <taxon>Selenomonadaceae</taxon>
        <taxon>Selenobaculum</taxon>
    </lineage>
</organism>
<dbReference type="SUPFAM" id="SSF51905">
    <property type="entry name" value="FAD/NAD(P)-binding domain"/>
    <property type="match status" value="1"/>
</dbReference>
<name>A0A9Y2AFI8_9FIRM</name>
<evidence type="ECO:0000256" key="2">
    <source>
        <dbReference type="ARBA" id="ARBA00009130"/>
    </source>
</evidence>
<dbReference type="Proteomes" id="UP001243623">
    <property type="component" value="Chromosome"/>
</dbReference>
<evidence type="ECO:0000256" key="4">
    <source>
        <dbReference type="ARBA" id="ARBA00022827"/>
    </source>
</evidence>
<keyword evidence="9" id="KW-1185">Reference proteome</keyword>
<evidence type="ECO:0000313" key="8">
    <source>
        <dbReference type="EMBL" id="WIW70705.1"/>
    </source>
</evidence>
<dbReference type="Pfam" id="PF07992">
    <property type="entry name" value="Pyr_redox_2"/>
    <property type="match status" value="1"/>
</dbReference>
<evidence type="ECO:0000256" key="1">
    <source>
        <dbReference type="ARBA" id="ARBA00001974"/>
    </source>
</evidence>
<dbReference type="InterPro" id="IPR050260">
    <property type="entry name" value="FAD-bd_OxRdtase"/>
</dbReference>
<proteinExistence type="inferred from homology"/>
<evidence type="ECO:0000256" key="6">
    <source>
        <dbReference type="ARBA" id="ARBA00023284"/>
    </source>
</evidence>
<dbReference type="SUPFAM" id="SSF52821">
    <property type="entry name" value="Rhodanese/Cell cycle control phosphatase"/>
    <property type="match status" value="1"/>
</dbReference>
<evidence type="ECO:0000256" key="3">
    <source>
        <dbReference type="ARBA" id="ARBA00022630"/>
    </source>
</evidence>
<evidence type="ECO:0000313" key="9">
    <source>
        <dbReference type="Proteomes" id="UP001243623"/>
    </source>
</evidence>
<dbReference type="Gene3D" id="3.40.250.10">
    <property type="entry name" value="Rhodanese-like domain"/>
    <property type="match status" value="1"/>
</dbReference>
<dbReference type="EMBL" id="CP120678">
    <property type="protein sequence ID" value="WIW70705.1"/>
    <property type="molecule type" value="Genomic_DNA"/>
</dbReference>
<feature type="domain" description="Rhodanese" evidence="7">
    <location>
        <begin position="468"/>
        <end position="555"/>
    </location>
</feature>
<dbReference type="InterPro" id="IPR016156">
    <property type="entry name" value="FAD/NAD-linked_Rdtase_dimer_sf"/>
</dbReference>
<dbReference type="PRINTS" id="PR00411">
    <property type="entry name" value="PNDRDTASEI"/>
</dbReference>
<comment type="similarity">
    <text evidence="2">Belongs to the class-III pyridine nucleotide-disulfide oxidoreductase family.</text>
</comment>
<sequence length="556" mass="61926">MNKKQKVLIIGGVAGGASTAARLRRLNEQAEIILFERGEHISFANCGLPYYIGGEIKNRSSLLVQTPQRFRNRFNIDVRNYHEVIEIHQEDKMITVRNLQTDEVYQESYDQLVLSMGAEPIKPKIAGLDSKKIFTLRNIPDTLKMKTYIEQKKPAHAVVIGGGFIGLEMVENLHKAGVQVALIEAGNQVLAPLDYDMACEVHAHLRSKGIKLYLGNALQAIHEAENHVVVDLKNGVIKTDMVIMAIGVRPESDIARKAGIELNERGAIVVNGKMQTSIPDIFAIGDAIEVIDFVTKQPTFVPLAGPANKQGRIVADVICGFDRSYQGTQGSSILKVFDLTVATTGINEKTAKRLQLNYEKSFTHSENHARYYPNAMDMSLKTIYEKSTGKILGVQIVGYGGVDKRCDIFATAIRAQMTAYDLTRLELCYAPPFGSAKDAVNVAGFVIENILTDKMHIFHWHDIADLQKRKDVTLLDVRTIEEYNNGNISGFINIPLDELRESLPLLDSSKPVYVACAIGLRGYLAARILMQHGFEVYNLSGGYRLYQFIDEEKIKI</sequence>
<dbReference type="InterPro" id="IPR001763">
    <property type="entry name" value="Rhodanese-like_dom"/>
</dbReference>
<dbReference type="PANTHER" id="PTHR43429:SF1">
    <property type="entry name" value="NAD(P)H SULFUR OXIDOREDUCTASE (COA-DEPENDENT)"/>
    <property type="match status" value="1"/>
</dbReference>
<dbReference type="PANTHER" id="PTHR43429">
    <property type="entry name" value="PYRIDINE NUCLEOTIDE-DISULFIDE OXIDOREDUCTASE DOMAIN-CONTAINING"/>
    <property type="match status" value="1"/>
</dbReference>
<accession>A0A9Y2AFI8</accession>